<comment type="caution">
    <text evidence="1">The sequence shown here is derived from an EMBL/GenBank/DDBJ whole genome shotgun (WGS) entry which is preliminary data.</text>
</comment>
<reference evidence="1" key="1">
    <citation type="submission" date="2023-10" db="EMBL/GenBank/DDBJ databases">
        <authorList>
            <person name="Chen Y."/>
            <person name="Shah S."/>
            <person name="Dougan E. K."/>
            <person name="Thang M."/>
            <person name="Chan C."/>
        </authorList>
    </citation>
    <scope>NUCLEOTIDE SEQUENCE [LARGE SCALE GENOMIC DNA]</scope>
</reference>
<evidence type="ECO:0008006" key="3">
    <source>
        <dbReference type="Google" id="ProtNLM"/>
    </source>
</evidence>
<sequence>MAPLSAAASLACKGSGSVVLSDATVLSERPGRTAMAFSGAVHTVFAQADDETSQFVSQLQGTYTEESAGVFRRGDGKFYLLRVEDVPGLGAAAEPGWCFAGDASGRHRLAWAASQDADQPVEVGWLAEAEDGWQGAAVPAPLTVARAGAPHGPEEDARPVDCLFGAAEAAYGALTHPDTQQCVQLAAQHVYGLAKELSVHAWDVVSLHAQKLCGDRPRGERHLDVLSAASEVLSERLDDETASFTDADADELASEFGWNHVQALEEPLRAA</sequence>
<dbReference type="Proteomes" id="UP001189429">
    <property type="component" value="Unassembled WGS sequence"/>
</dbReference>
<proteinExistence type="predicted"/>
<evidence type="ECO:0000313" key="2">
    <source>
        <dbReference type="Proteomes" id="UP001189429"/>
    </source>
</evidence>
<protein>
    <recommendedName>
        <fullName evidence="3">Inositol oxygenase</fullName>
    </recommendedName>
</protein>
<evidence type="ECO:0000313" key="1">
    <source>
        <dbReference type="EMBL" id="CAK0846488.1"/>
    </source>
</evidence>
<organism evidence="1 2">
    <name type="scientific">Prorocentrum cordatum</name>
    <dbReference type="NCBI Taxonomy" id="2364126"/>
    <lineage>
        <taxon>Eukaryota</taxon>
        <taxon>Sar</taxon>
        <taxon>Alveolata</taxon>
        <taxon>Dinophyceae</taxon>
        <taxon>Prorocentrales</taxon>
        <taxon>Prorocentraceae</taxon>
        <taxon>Prorocentrum</taxon>
    </lineage>
</organism>
<name>A0ABN9TKM1_9DINO</name>
<gene>
    <name evidence="1" type="ORF">PCOR1329_LOCUS39966</name>
</gene>
<dbReference type="EMBL" id="CAUYUJ010014826">
    <property type="protein sequence ID" value="CAK0846488.1"/>
    <property type="molecule type" value="Genomic_DNA"/>
</dbReference>
<keyword evidence="2" id="KW-1185">Reference proteome</keyword>
<accession>A0ABN9TKM1</accession>